<dbReference type="PANTHER" id="PTHR30400:SF0">
    <property type="entry name" value="BIOSYNTHETIC PEPTIDOGLYCAN TRANSGLYCOSYLASE"/>
    <property type="match status" value="1"/>
</dbReference>
<keyword evidence="8 11" id="KW-1133">Transmembrane helix</keyword>
<evidence type="ECO:0000256" key="11">
    <source>
        <dbReference type="HAMAP-Rule" id="MF_00766"/>
    </source>
</evidence>
<evidence type="ECO:0000256" key="1">
    <source>
        <dbReference type="ARBA" id="ARBA00022475"/>
    </source>
</evidence>
<evidence type="ECO:0000256" key="9">
    <source>
        <dbReference type="ARBA" id="ARBA00023136"/>
    </source>
</evidence>
<organism evidence="14 15">
    <name type="scientific">Desulfomicrobium orale DSM 12838</name>
    <dbReference type="NCBI Taxonomy" id="888061"/>
    <lineage>
        <taxon>Bacteria</taxon>
        <taxon>Pseudomonadati</taxon>
        <taxon>Thermodesulfobacteriota</taxon>
        <taxon>Desulfovibrionia</taxon>
        <taxon>Desulfovibrionales</taxon>
        <taxon>Desulfomicrobiaceae</taxon>
        <taxon>Desulfomicrobium</taxon>
    </lineage>
</organism>
<keyword evidence="1 11" id="KW-1003">Cell membrane</keyword>
<proteinExistence type="inferred from homology"/>
<dbReference type="EC" id="2.4.99.28" evidence="11"/>
<dbReference type="Pfam" id="PF00912">
    <property type="entry name" value="Transgly"/>
    <property type="match status" value="1"/>
</dbReference>
<feature type="compositionally biased region" description="Basic residues" evidence="12">
    <location>
        <begin position="8"/>
        <end position="22"/>
    </location>
</feature>
<dbReference type="GO" id="GO:0016763">
    <property type="term" value="F:pentosyltransferase activity"/>
    <property type="evidence" value="ECO:0007669"/>
    <property type="project" value="InterPro"/>
</dbReference>
<evidence type="ECO:0000256" key="6">
    <source>
        <dbReference type="ARBA" id="ARBA00022960"/>
    </source>
</evidence>
<keyword evidence="15" id="KW-1185">Reference proteome</keyword>
<evidence type="ECO:0000256" key="8">
    <source>
        <dbReference type="ARBA" id="ARBA00022989"/>
    </source>
</evidence>
<dbReference type="NCBIfam" id="TIGR02070">
    <property type="entry name" value="mono_pep_trsgly"/>
    <property type="match status" value="1"/>
</dbReference>
<dbReference type="RefSeq" id="WP_066604292.1">
    <property type="nucleotide sequence ID" value="NZ_CP014230.1"/>
</dbReference>
<comment type="pathway">
    <text evidence="11">Cell wall biogenesis; peptidoglycan biosynthesis.</text>
</comment>
<evidence type="ECO:0000256" key="2">
    <source>
        <dbReference type="ARBA" id="ARBA00022519"/>
    </source>
</evidence>
<dbReference type="AlphaFoldDB" id="A0A0X8JPP0"/>
<dbReference type="GO" id="GO:0008955">
    <property type="term" value="F:peptidoglycan glycosyltransferase activity"/>
    <property type="evidence" value="ECO:0007669"/>
    <property type="project" value="UniProtKB-UniRule"/>
</dbReference>
<comment type="subcellular location">
    <subcellularLocation>
        <location evidence="11">Cell membrane</location>
        <topology evidence="11">Single-pass membrane protein</topology>
    </subcellularLocation>
</comment>
<dbReference type="PANTHER" id="PTHR30400">
    <property type="entry name" value="MONOFUNCTIONAL BIOSYNTHETIC PEPTIDOGLYCAN TRANSGLYCOSYLASE"/>
    <property type="match status" value="1"/>
</dbReference>
<comment type="function">
    <text evidence="11">Peptidoglycan polymerase that catalyzes glycan chain elongation from lipid-linked precursors.</text>
</comment>
<comment type="catalytic activity">
    <reaction evidence="11">
        <text>[GlcNAc-(1-&gt;4)-Mur2Ac(oyl-L-Ala-gamma-D-Glu-L-Lys-D-Ala-D-Ala)](n)-di-trans,octa-cis-undecaprenyl diphosphate + beta-D-GlcNAc-(1-&gt;4)-Mur2Ac(oyl-L-Ala-gamma-D-Glu-L-Lys-D-Ala-D-Ala)-di-trans,octa-cis-undecaprenyl diphosphate = [GlcNAc-(1-&gt;4)-Mur2Ac(oyl-L-Ala-gamma-D-Glu-L-Lys-D-Ala-D-Ala)](n+1)-di-trans,octa-cis-undecaprenyl diphosphate + di-trans,octa-cis-undecaprenyl diphosphate + H(+)</text>
        <dbReference type="Rhea" id="RHEA:23708"/>
        <dbReference type="Rhea" id="RHEA-COMP:9602"/>
        <dbReference type="Rhea" id="RHEA-COMP:9603"/>
        <dbReference type="ChEBI" id="CHEBI:15378"/>
        <dbReference type="ChEBI" id="CHEBI:58405"/>
        <dbReference type="ChEBI" id="CHEBI:60033"/>
        <dbReference type="ChEBI" id="CHEBI:78435"/>
        <dbReference type="EC" id="2.4.99.28"/>
    </reaction>
</comment>
<keyword evidence="10 11" id="KW-0961">Cell wall biogenesis/degradation</keyword>
<feature type="domain" description="Glycosyl transferase family 51" evidence="13">
    <location>
        <begin position="80"/>
        <end position="243"/>
    </location>
</feature>
<evidence type="ECO:0000256" key="10">
    <source>
        <dbReference type="ARBA" id="ARBA00023316"/>
    </source>
</evidence>
<sequence length="253" mass="28538">MPRAISKTSRRGKKDSRRGRKPNGRLRAIRRIIVRTIAGGVLFISLLILALRWLPAPTSAFMMTRHAENLSSPPARPLDYQWVSGRRIPAHMALAVVAAEDQNFPHHWGFDLKAIGQAVRHNRQGRSIRGASTISQQVAKNLFLWSGRGYGRKALEAGLTVCIELLWPKERILEMYLNIAEFGDNIYGVNAAARRFFGKKPEALTRHESAVLAAVLPSPRRLSAANPSPYVLRRAAWIQRQMHQLGPEYVEWP</sequence>
<name>A0A0X8JPP0_9BACT</name>
<dbReference type="GO" id="GO:0008360">
    <property type="term" value="P:regulation of cell shape"/>
    <property type="evidence" value="ECO:0007669"/>
    <property type="project" value="UniProtKB-KW"/>
</dbReference>
<evidence type="ECO:0000313" key="14">
    <source>
        <dbReference type="EMBL" id="AMD92572.1"/>
    </source>
</evidence>
<keyword evidence="3 11" id="KW-0328">Glycosyltransferase</keyword>
<dbReference type="STRING" id="888061.AXF15_05225"/>
<gene>
    <name evidence="11" type="primary">mtgA</name>
    <name evidence="14" type="ORF">AXF15_05225</name>
</gene>
<evidence type="ECO:0000256" key="12">
    <source>
        <dbReference type="SAM" id="MobiDB-lite"/>
    </source>
</evidence>
<evidence type="ECO:0000256" key="5">
    <source>
        <dbReference type="ARBA" id="ARBA00022692"/>
    </source>
</evidence>
<dbReference type="GO" id="GO:0071555">
    <property type="term" value="P:cell wall organization"/>
    <property type="evidence" value="ECO:0007669"/>
    <property type="project" value="UniProtKB-KW"/>
</dbReference>
<keyword evidence="2" id="KW-0997">Cell inner membrane</keyword>
<evidence type="ECO:0000256" key="3">
    <source>
        <dbReference type="ARBA" id="ARBA00022676"/>
    </source>
</evidence>
<dbReference type="EMBL" id="CP014230">
    <property type="protein sequence ID" value="AMD92572.1"/>
    <property type="molecule type" value="Genomic_DNA"/>
</dbReference>
<dbReference type="Gene3D" id="1.10.3810.10">
    <property type="entry name" value="Biosynthetic peptidoglycan transglycosylase-like"/>
    <property type="match status" value="1"/>
</dbReference>
<dbReference type="HAMAP" id="MF_00766">
    <property type="entry name" value="PGT_MtgA"/>
    <property type="match status" value="1"/>
</dbReference>
<dbReference type="SUPFAM" id="SSF53955">
    <property type="entry name" value="Lysozyme-like"/>
    <property type="match status" value="1"/>
</dbReference>
<dbReference type="GO" id="GO:0009252">
    <property type="term" value="P:peptidoglycan biosynthetic process"/>
    <property type="evidence" value="ECO:0007669"/>
    <property type="project" value="UniProtKB-UniRule"/>
</dbReference>
<evidence type="ECO:0000259" key="13">
    <source>
        <dbReference type="Pfam" id="PF00912"/>
    </source>
</evidence>
<dbReference type="OrthoDB" id="9766909at2"/>
<dbReference type="Proteomes" id="UP000063964">
    <property type="component" value="Chromosome"/>
</dbReference>
<keyword evidence="4 11" id="KW-0808">Transferase</keyword>
<reference evidence="15" key="1">
    <citation type="submission" date="2016-02" db="EMBL/GenBank/DDBJ databases">
        <authorList>
            <person name="Holder M.E."/>
            <person name="Ajami N.J."/>
            <person name="Petrosino J.F."/>
        </authorList>
    </citation>
    <scope>NUCLEOTIDE SEQUENCE [LARGE SCALE GENOMIC DNA]</scope>
    <source>
        <strain evidence="15">DSM 12838</strain>
    </source>
</reference>
<dbReference type="InterPro" id="IPR036950">
    <property type="entry name" value="PBP_transglycosylase"/>
</dbReference>
<dbReference type="GO" id="GO:0009274">
    <property type="term" value="C:peptidoglycan-based cell wall"/>
    <property type="evidence" value="ECO:0007669"/>
    <property type="project" value="InterPro"/>
</dbReference>
<feature type="region of interest" description="Disordered" evidence="12">
    <location>
        <begin position="1"/>
        <end position="22"/>
    </location>
</feature>
<dbReference type="GO" id="GO:0005886">
    <property type="term" value="C:plasma membrane"/>
    <property type="evidence" value="ECO:0007669"/>
    <property type="project" value="UniProtKB-SubCell"/>
</dbReference>
<dbReference type="InterPro" id="IPR011812">
    <property type="entry name" value="Pep_trsgly"/>
</dbReference>
<protein>
    <recommendedName>
        <fullName evidence="11">Biosynthetic peptidoglycan transglycosylase</fullName>
        <ecNumber evidence="11">2.4.99.28</ecNumber>
    </recommendedName>
    <alternativeName>
        <fullName evidence="11">Glycan polymerase</fullName>
    </alternativeName>
    <alternativeName>
        <fullName evidence="11">Peptidoglycan glycosyltransferase MtgA</fullName>
        <shortName evidence="11">PGT</shortName>
    </alternativeName>
</protein>
<keyword evidence="9 11" id="KW-0472">Membrane</keyword>
<dbReference type="KEGG" id="doa:AXF15_05225"/>
<dbReference type="InterPro" id="IPR023346">
    <property type="entry name" value="Lysozyme-like_dom_sf"/>
</dbReference>
<accession>A0A0X8JPP0</accession>
<dbReference type="UniPathway" id="UPA00219"/>
<keyword evidence="6 11" id="KW-0133">Cell shape</keyword>
<evidence type="ECO:0000256" key="7">
    <source>
        <dbReference type="ARBA" id="ARBA00022984"/>
    </source>
</evidence>
<keyword evidence="7 11" id="KW-0573">Peptidoglycan synthesis</keyword>
<dbReference type="InterPro" id="IPR001264">
    <property type="entry name" value="Glyco_trans_51"/>
</dbReference>
<evidence type="ECO:0000313" key="15">
    <source>
        <dbReference type="Proteomes" id="UP000063964"/>
    </source>
</evidence>
<evidence type="ECO:0000256" key="4">
    <source>
        <dbReference type="ARBA" id="ARBA00022679"/>
    </source>
</evidence>
<comment type="similarity">
    <text evidence="11">Belongs to the glycosyltransferase 51 family.</text>
</comment>
<keyword evidence="5 11" id="KW-0812">Transmembrane</keyword>